<feature type="domain" description="DUF6533" evidence="1">
    <location>
        <begin position="41"/>
        <end position="86"/>
    </location>
</feature>
<evidence type="ECO:0000259" key="1">
    <source>
        <dbReference type="Pfam" id="PF20151"/>
    </source>
</evidence>
<evidence type="ECO:0000313" key="3">
    <source>
        <dbReference type="Proteomes" id="UP000757232"/>
    </source>
</evidence>
<protein>
    <recommendedName>
        <fullName evidence="1">DUF6533 domain-containing protein</fullName>
    </recommendedName>
</protein>
<proteinExistence type="predicted"/>
<accession>A0A9Q5HWI1</accession>
<dbReference type="InterPro" id="IPR045340">
    <property type="entry name" value="DUF6533"/>
</dbReference>
<dbReference type="EMBL" id="LNZH02000194">
    <property type="protein sequence ID" value="OCB87149.1"/>
    <property type="molecule type" value="Genomic_DNA"/>
</dbReference>
<gene>
    <name evidence="2" type="ORF">A7U60_g5663</name>
</gene>
<organism evidence="2 3">
    <name type="scientific">Sanghuangporus baumii</name>
    <name type="common">Phellinus baumii</name>
    <dbReference type="NCBI Taxonomy" id="108892"/>
    <lineage>
        <taxon>Eukaryota</taxon>
        <taxon>Fungi</taxon>
        <taxon>Dikarya</taxon>
        <taxon>Basidiomycota</taxon>
        <taxon>Agaricomycotina</taxon>
        <taxon>Agaricomycetes</taxon>
        <taxon>Hymenochaetales</taxon>
        <taxon>Hymenochaetaceae</taxon>
        <taxon>Sanghuangporus</taxon>
    </lineage>
</organism>
<reference evidence="2" key="1">
    <citation type="submission" date="2016-06" db="EMBL/GenBank/DDBJ databases">
        <title>Draft Genome sequence of the fungus Inonotus baumii.</title>
        <authorList>
            <person name="Zhu H."/>
            <person name="Lin W."/>
        </authorList>
    </citation>
    <scope>NUCLEOTIDE SEQUENCE</scope>
    <source>
        <strain evidence="2">821</strain>
    </source>
</reference>
<dbReference type="Proteomes" id="UP000757232">
    <property type="component" value="Unassembled WGS sequence"/>
</dbReference>
<dbReference type="AlphaFoldDB" id="A0A9Q5HWI1"/>
<keyword evidence="3" id="KW-1185">Reference proteome</keyword>
<comment type="caution">
    <text evidence="2">The sequence shown here is derived from an EMBL/GenBank/DDBJ whole genome shotgun (WGS) entry which is preliminary data.</text>
</comment>
<name>A0A9Q5HWI1_SANBA</name>
<evidence type="ECO:0000313" key="2">
    <source>
        <dbReference type="EMBL" id="OCB87149.1"/>
    </source>
</evidence>
<sequence>MPLSLTMSNSSLAMLSARSSIEAIDPSEVPLWVSEQTLNQYFQMAILALLVYDALITTDKEAKYFWKVPQREVDFVYYMNRYIMIFGSAARLLWNSYSANVQLCKFTSKAMTIIFALIHASGSFSQWASDIASADMIDSPEQVTHCSLDWITITSIDYILIIRVLALYSQNRALSICLKLLLALEASFKIALINYLDVTEHIAIGGLAEGVTVCTLDTIPPWQWGMIDWMIPVGYGVVLMGLALYKASAYWKESAGFRGLTLAKVLFPHQIAERLVSVISCSVVAVLSFKLQIENQVLSNILSSLGNPALLSLLGTRMLFNLKEAGERGQNEGTSYRVQSGTVSEINFAAPVNAQRESEAEDVVREESA</sequence>
<dbReference type="Pfam" id="PF20151">
    <property type="entry name" value="DUF6533"/>
    <property type="match status" value="1"/>
</dbReference>
<dbReference type="OrthoDB" id="2742807at2759"/>